<reference evidence="1" key="1">
    <citation type="submission" date="2020-11" db="EMBL/GenBank/DDBJ databases">
        <title>Bacterial whole genome sequence for Panacibacter sp. DH6.</title>
        <authorList>
            <person name="Le V."/>
            <person name="Ko S."/>
            <person name="Ahn C.-Y."/>
            <person name="Oh H.-M."/>
        </authorList>
    </citation>
    <scope>NUCLEOTIDE SEQUENCE</scope>
    <source>
        <strain evidence="1">DH6</strain>
    </source>
</reference>
<evidence type="ECO:0000313" key="2">
    <source>
        <dbReference type="Proteomes" id="UP000628448"/>
    </source>
</evidence>
<gene>
    <name evidence="1" type="ORF">I5907_18700</name>
</gene>
<evidence type="ECO:0000313" key="1">
    <source>
        <dbReference type="EMBL" id="MBG9378275.1"/>
    </source>
</evidence>
<name>A0A931MCU6_9BACT</name>
<keyword evidence="2" id="KW-1185">Reference proteome</keyword>
<dbReference type="Proteomes" id="UP000628448">
    <property type="component" value="Unassembled WGS sequence"/>
</dbReference>
<dbReference type="AlphaFoldDB" id="A0A931MCU6"/>
<comment type="caution">
    <text evidence="1">The sequence shown here is derived from an EMBL/GenBank/DDBJ whole genome shotgun (WGS) entry which is preliminary data.</text>
</comment>
<dbReference type="RefSeq" id="WP_196992315.1">
    <property type="nucleotide sequence ID" value="NZ_JADWYR010000002.1"/>
</dbReference>
<proteinExistence type="predicted"/>
<protein>
    <submittedName>
        <fullName evidence="1">Uncharacterized protein</fullName>
    </submittedName>
</protein>
<accession>A0A931MCU6</accession>
<sequence>MVNYAEGIFTREYTEGGLKLYATFHPEVILETTEYTVTKRWLVVLLHPEYGLQPFFILHNDLMKRWETDQNDTHSIEDEILQWCGRQIERGKKMNSL</sequence>
<organism evidence="1 2">
    <name type="scientific">Panacibacter microcysteis</name>
    <dbReference type="NCBI Taxonomy" id="2793269"/>
    <lineage>
        <taxon>Bacteria</taxon>
        <taxon>Pseudomonadati</taxon>
        <taxon>Bacteroidota</taxon>
        <taxon>Chitinophagia</taxon>
        <taxon>Chitinophagales</taxon>
        <taxon>Chitinophagaceae</taxon>
        <taxon>Panacibacter</taxon>
    </lineage>
</organism>
<dbReference type="EMBL" id="JADWYR010000002">
    <property type="protein sequence ID" value="MBG9378275.1"/>
    <property type="molecule type" value="Genomic_DNA"/>
</dbReference>